<dbReference type="EMBL" id="JABSTR010000008">
    <property type="protein sequence ID" value="KAH9377875.1"/>
    <property type="molecule type" value="Genomic_DNA"/>
</dbReference>
<name>A0A9J6GRS4_HAELO</name>
<evidence type="ECO:0000256" key="1">
    <source>
        <dbReference type="SAM" id="MobiDB-lite"/>
    </source>
</evidence>
<feature type="region of interest" description="Disordered" evidence="1">
    <location>
        <begin position="1"/>
        <end position="54"/>
    </location>
</feature>
<reference evidence="2 3" key="1">
    <citation type="journal article" date="2020" name="Cell">
        <title>Large-Scale Comparative Analyses of Tick Genomes Elucidate Their Genetic Diversity and Vector Capacities.</title>
        <authorList>
            <consortium name="Tick Genome and Microbiome Consortium (TIGMIC)"/>
            <person name="Jia N."/>
            <person name="Wang J."/>
            <person name="Shi W."/>
            <person name="Du L."/>
            <person name="Sun Y."/>
            <person name="Zhan W."/>
            <person name="Jiang J.F."/>
            <person name="Wang Q."/>
            <person name="Zhang B."/>
            <person name="Ji P."/>
            <person name="Bell-Sakyi L."/>
            <person name="Cui X.M."/>
            <person name="Yuan T.T."/>
            <person name="Jiang B.G."/>
            <person name="Yang W.F."/>
            <person name="Lam T.T."/>
            <person name="Chang Q.C."/>
            <person name="Ding S.J."/>
            <person name="Wang X.J."/>
            <person name="Zhu J.G."/>
            <person name="Ruan X.D."/>
            <person name="Zhao L."/>
            <person name="Wei J.T."/>
            <person name="Ye R.Z."/>
            <person name="Que T.C."/>
            <person name="Du C.H."/>
            <person name="Zhou Y.H."/>
            <person name="Cheng J.X."/>
            <person name="Dai P.F."/>
            <person name="Guo W.B."/>
            <person name="Han X.H."/>
            <person name="Huang E.J."/>
            <person name="Li L.F."/>
            <person name="Wei W."/>
            <person name="Gao Y.C."/>
            <person name="Liu J.Z."/>
            <person name="Shao H.Z."/>
            <person name="Wang X."/>
            <person name="Wang C.C."/>
            <person name="Yang T.C."/>
            <person name="Huo Q.B."/>
            <person name="Li W."/>
            <person name="Chen H.Y."/>
            <person name="Chen S.E."/>
            <person name="Zhou L.G."/>
            <person name="Ni X.B."/>
            <person name="Tian J.H."/>
            <person name="Sheng Y."/>
            <person name="Liu T."/>
            <person name="Pan Y.S."/>
            <person name="Xia L.Y."/>
            <person name="Li J."/>
            <person name="Zhao F."/>
            <person name="Cao W.C."/>
        </authorList>
    </citation>
    <scope>NUCLEOTIDE SEQUENCE [LARGE SCALE GENOMIC DNA]</scope>
    <source>
        <strain evidence="2">HaeL-2018</strain>
    </source>
</reference>
<comment type="caution">
    <text evidence="2">The sequence shown here is derived from an EMBL/GenBank/DDBJ whole genome shotgun (WGS) entry which is preliminary data.</text>
</comment>
<accession>A0A9J6GRS4</accession>
<evidence type="ECO:0000313" key="2">
    <source>
        <dbReference type="EMBL" id="KAH9377875.1"/>
    </source>
</evidence>
<proteinExistence type="predicted"/>
<protein>
    <submittedName>
        <fullName evidence="2">Uncharacterized protein</fullName>
    </submittedName>
</protein>
<dbReference type="VEuPathDB" id="VectorBase:HLOH_044642"/>
<evidence type="ECO:0000313" key="3">
    <source>
        <dbReference type="Proteomes" id="UP000821853"/>
    </source>
</evidence>
<keyword evidence="3" id="KW-1185">Reference proteome</keyword>
<gene>
    <name evidence="2" type="ORF">HPB48_013722</name>
</gene>
<sequence>MRLRDDPVGHLKSSSRHRCRHPEKQPDGQPLCPGDRHHQRPNGGKIGNSYHNIPRNIYPALRPVLQDQLQMQAP</sequence>
<dbReference type="AlphaFoldDB" id="A0A9J6GRS4"/>
<organism evidence="2 3">
    <name type="scientific">Haemaphysalis longicornis</name>
    <name type="common">Bush tick</name>
    <dbReference type="NCBI Taxonomy" id="44386"/>
    <lineage>
        <taxon>Eukaryota</taxon>
        <taxon>Metazoa</taxon>
        <taxon>Ecdysozoa</taxon>
        <taxon>Arthropoda</taxon>
        <taxon>Chelicerata</taxon>
        <taxon>Arachnida</taxon>
        <taxon>Acari</taxon>
        <taxon>Parasitiformes</taxon>
        <taxon>Ixodida</taxon>
        <taxon>Ixodoidea</taxon>
        <taxon>Ixodidae</taxon>
        <taxon>Haemaphysalinae</taxon>
        <taxon>Haemaphysalis</taxon>
    </lineage>
</organism>
<dbReference type="Proteomes" id="UP000821853">
    <property type="component" value="Unassembled WGS sequence"/>
</dbReference>